<evidence type="ECO:0000313" key="3">
    <source>
        <dbReference type="Proteomes" id="UP000317494"/>
    </source>
</evidence>
<dbReference type="EMBL" id="QEAN01000444">
    <property type="protein sequence ID" value="TPX36837.1"/>
    <property type="molecule type" value="Genomic_DNA"/>
</dbReference>
<dbReference type="EMBL" id="QEAM01000162">
    <property type="protein sequence ID" value="TPX44909.1"/>
    <property type="molecule type" value="Genomic_DNA"/>
</dbReference>
<name>A0A507D0A3_9FUNG</name>
<dbReference type="Proteomes" id="UP000320475">
    <property type="component" value="Unassembled WGS sequence"/>
</dbReference>
<evidence type="ECO:0000313" key="1">
    <source>
        <dbReference type="EMBL" id="TPX36837.1"/>
    </source>
</evidence>
<protein>
    <submittedName>
        <fullName evidence="2">Uncharacterized protein</fullName>
    </submittedName>
</protein>
<evidence type="ECO:0000313" key="4">
    <source>
        <dbReference type="Proteomes" id="UP000320475"/>
    </source>
</evidence>
<proteinExistence type="predicted"/>
<comment type="caution">
    <text evidence="2">The sequence shown here is derived from an EMBL/GenBank/DDBJ whole genome shotgun (WGS) entry which is preliminary data.</text>
</comment>
<dbReference type="AlphaFoldDB" id="A0A507D0A3"/>
<evidence type="ECO:0000313" key="2">
    <source>
        <dbReference type="EMBL" id="TPX44909.1"/>
    </source>
</evidence>
<reference evidence="3 4" key="1">
    <citation type="journal article" date="2019" name="Sci. Rep.">
        <title>Comparative genomics of chytrid fungi reveal insights into the obligate biotrophic and pathogenic lifestyle of Synchytrium endobioticum.</title>
        <authorList>
            <person name="van de Vossenberg B.T.L.H."/>
            <person name="Warris S."/>
            <person name="Nguyen H.D.T."/>
            <person name="van Gent-Pelzer M.P.E."/>
            <person name="Joly D.L."/>
            <person name="van de Geest H.C."/>
            <person name="Bonants P.J.M."/>
            <person name="Smith D.S."/>
            <person name="Levesque C.A."/>
            <person name="van der Lee T.A.J."/>
        </authorList>
    </citation>
    <scope>NUCLEOTIDE SEQUENCE [LARGE SCALE GENOMIC DNA]</scope>
    <source>
        <strain evidence="2 4">LEV6574</strain>
        <strain evidence="1 3">MB42</strain>
    </source>
</reference>
<dbReference type="VEuPathDB" id="FungiDB:SeMB42_g07018"/>
<dbReference type="Proteomes" id="UP000317494">
    <property type="component" value="Unassembled WGS sequence"/>
</dbReference>
<organism evidence="2 4">
    <name type="scientific">Synchytrium endobioticum</name>
    <dbReference type="NCBI Taxonomy" id="286115"/>
    <lineage>
        <taxon>Eukaryota</taxon>
        <taxon>Fungi</taxon>
        <taxon>Fungi incertae sedis</taxon>
        <taxon>Chytridiomycota</taxon>
        <taxon>Chytridiomycota incertae sedis</taxon>
        <taxon>Chytridiomycetes</taxon>
        <taxon>Synchytriales</taxon>
        <taxon>Synchytriaceae</taxon>
        <taxon>Synchytrium</taxon>
    </lineage>
</organism>
<sequence>MDARMQLADLADKLQQPHKSDALKSATTANFLNAQTRDLSCRLDKKATKILVQSMKLFSEFPSSDASINDVETPVVTPQEQWCVHRLRSLLMHQHGADRALVDSVMKRKGQV</sequence>
<gene>
    <name evidence="2" type="ORF">SeLEV6574_g04194</name>
    <name evidence="1" type="ORF">SeMB42_g07018</name>
</gene>
<keyword evidence="3" id="KW-1185">Reference proteome</keyword>
<accession>A0A507D0A3</accession>